<evidence type="ECO:0000256" key="5">
    <source>
        <dbReference type="ARBA" id="ARBA00023242"/>
    </source>
</evidence>
<evidence type="ECO:0000256" key="2">
    <source>
        <dbReference type="ARBA" id="ARBA00022553"/>
    </source>
</evidence>
<protein>
    <recommendedName>
        <fullName evidence="6">Beta-catenin-like protein 1 N-terminal domain-containing protein</fullName>
    </recommendedName>
</protein>
<evidence type="ECO:0000313" key="8">
    <source>
        <dbReference type="Proteomes" id="UP000541444"/>
    </source>
</evidence>
<accession>A0A7J7MLC8</accession>
<keyword evidence="3" id="KW-0677">Repeat</keyword>
<dbReference type="AlphaFoldDB" id="A0A7J7MLC8"/>
<comment type="subcellular location">
    <subcellularLocation>
        <location evidence="1">Nucleus</location>
    </subcellularLocation>
</comment>
<name>A0A7J7MLC8_9MAGN</name>
<reference evidence="7 8" key="1">
    <citation type="journal article" date="2020" name="IScience">
        <title>Genome Sequencing of the Endangered Kingdonia uniflora (Circaeasteraceae, Ranunculales) Reveals Potential Mechanisms of Evolutionary Specialization.</title>
        <authorList>
            <person name="Sun Y."/>
            <person name="Deng T."/>
            <person name="Zhang A."/>
            <person name="Moore M.J."/>
            <person name="Landis J.B."/>
            <person name="Lin N."/>
            <person name="Zhang H."/>
            <person name="Zhang X."/>
            <person name="Huang J."/>
            <person name="Zhang X."/>
            <person name="Sun H."/>
            <person name="Wang H."/>
        </authorList>
    </citation>
    <scope>NUCLEOTIDE SEQUENCE [LARGE SCALE GENOMIC DNA]</scope>
    <source>
        <strain evidence="7">TB1705</strain>
        <tissue evidence="7">Leaf</tissue>
    </source>
</reference>
<evidence type="ECO:0000256" key="3">
    <source>
        <dbReference type="ARBA" id="ARBA00022737"/>
    </source>
</evidence>
<dbReference type="PANTHER" id="PTHR14978">
    <property type="entry name" value="BETA-CATENIN-LIKE PROTEIN 1 NUCLEAR ASSOCIATED PROTEIN"/>
    <property type="match status" value="1"/>
</dbReference>
<evidence type="ECO:0000256" key="4">
    <source>
        <dbReference type="ARBA" id="ARBA00023054"/>
    </source>
</evidence>
<comment type="caution">
    <text evidence="7">The sequence shown here is derived from an EMBL/GenBank/DDBJ whole genome shotgun (WGS) entry which is preliminary data.</text>
</comment>
<keyword evidence="5" id="KW-0539">Nucleus</keyword>
<organism evidence="7 8">
    <name type="scientific">Kingdonia uniflora</name>
    <dbReference type="NCBI Taxonomy" id="39325"/>
    <lineage>
        <taxon>Eukaryota</taxon>
        <taxon>Viridiplantae</taxon>
        <taxon>Streptophyta</taxon>
        <taxon>Embryophyta</taxon>
        <taxon>Tracheophyta</taxon>
        <taxon>Spermatophyta</taxon>
        <taxon>Magnoliopsida</taxon>
        <taxon>Ranunculales</taxon>
        <taxon>Circaeasteraceae</taxon>
        <taxon>Kingdonia</taxon>
    </lineage>
</organism>
<evidence type="ECO:0000256" key="1">
    <source>
        <dbReference type="ARBA" id="ARBA00004123"/>
    </source>
</evidence>
<dbReference type="Pfam" id="PF08216">
    <property type="entry name" value="CTNNBL"/>
    <property type="match status" value="1"/>
</dbReference>
<keyword evidence="8" id="KW-1185">Reference proteome</keyword>
<keyword evidence="2" id="KW-0597">Phosphoprotein</keyword>
<dbReference type="PANTHER" id="PTHR14978:SF0">
    <property type="entry name" value="BETA-CATENIN-LIKE PROTEIN 1"/>
    <property type="match status" value="1"/>
</dbReference>
<gene>
    <name evidence="7" type="ORF">GIB67_007118</name>
</gene>
<dbReference type="Gene3D" id="1.25.10.10">
    <property type="entry name" value="Leucine-rich Repeat Variant"/>
    <property type="match status" value="1"/>
</dbReference>
<evidence type="ECO:0000259" key="6">
    <source>
        <dbReference type="Pfam" id="PF08216"/>
    </source>
</evidence>
<dbReference type="InterPro" id="IPR011989">
    <property type="entry name" value="ARM-like"/>
</dbReference>
<keyword evidence="4" id="KW-0175">Coiled coil</keyword>
<sequence>MLMQMVILIMGKNSRSLQSQIIMQMQMIPVSKKNKKESYQEELEECMISFIASLFDGILSGSRRDRLLSKFVESEYEKIDRLMGLYTRYSDRGHCKLNIVIVIKCGAYLQMNEEERYNRKLESGLYSLQLIAVILGHLWSSEHRSLRARIELLLRQQKLSKGDVRDILQVYLNELVMSVTHVSILDSRQVFVGIVYLALYLLGSV</sequence>
<dbReference type="InterPro" id="IPR013180">
    <property type="entry name" value="CTNNBL1_N"/>
</dbReference>
<dbReference type="EMBL" id="JACGCM010001406">
    <property type="protein sequence ID" value="KAF6155681.1"/>
    <property type="molecule type" value="Genomic_DNA"/>
</dbReference>
<feature type="domain" description="Beta-catenin-like protein 1 N-terminal" evidence="6">
    <location>
        <begin position="22"/>
        <end position="169"/>
    </location>
</feature>
<proteinExistence type="predicted"/>
<dbReference type="GO" id="GO:0005681">
    <property type="term" value="C:spliceosomal complex"/>
    <property type="evidence" value="ECO:0007669"/>
    <property type="project" value="TreeGrafter"/>
</dbReference>
<dbReference type="OrthoDB" id="1745088at2759"/>
<evidence type="ECO:0000313" key="7">
    <source>
        <dbReference type="EMBL" id="KAF6155681.1"/>
    </source>
</evidence>
<dbReference type="InterPro" id="IPR039678">
    <property type="entry name" value="CTNNBL1"/>
</dbReference>
<dbReference type="Proteomes" id="UP000541444">
    <property type="component" value="Unassembled WGS sequence"/>
</dbReference>